<sequence>MNKKRMIVGLLILLMISLGVFAQGQVDKSTVEVKVLAGVTGGKDEAENKLFEEEMEKATGLNITWEKVPSGYDQVLMQKLGAGEQYDLIYLNQFQMYTLAKQGALTDLTDRIQNSKVYAENVDKAELEKIGLNGKYYAGFNKLEVFPLVNVNKAITDKVGINLDSLDTLDEYYQMLKEVKTYMETKEGKKPYYPFFTYMPDIWDLQPWFSSVGLRRGVFVDASGKKYAPYVSTKAKPVWEWLAKLYKEGLMDPASFTGKTGDMRSKMWQSQDIVMDVDWAAWTGLYNNNARTAGTYPAKVNVVGLPGTKGPDGTYMLEQGGASLWAIPSNAKNPDEAFEILEYMATKEGGLLLSAGIEGHDYTMKNGKIEYTEVGKSHAKDHGAPFPISTQFDLSLLGEMNPGVLESVAIGQRSDVEVAPMGYANGELDTRKYYDIMSKWMTDCIMGKISADAAINGAEKELRANKLID</sequence>
<evidence type="ECO:0000256" key="6">
    <source>
        <dbReference type="ARBA" id="ARBA00023139"/>
    </source>
</evidence>
<reference evidence="10" key="1">
    <citation type="submission" date="2018-08" db="EMBL/GenBank/DDBJ databases">
        <authorList>
            <person name="Grouzdev D.S."/>
            <person name="Krutkina M.S."/>
        </authorList>
    </citation>
    <scope>NUCLEOTIDE SEQUENCE [LARGE SCALE GENOMIC DNA]</scope>
    <source>
        <strain evidence="10">4-11</strain>
    </source>
</reference>
<evidence type="ECO:0000256" key="7">
    <source>
        <dbReference type="ARBA" id="ARBA00023288"/>
    </source>
</evidence>
<dbReference type="Gene3D" id="3.40.190.10">
    <property type="entry name" value="Periplasmic binding protein-like II"/>
    <property type="match status" value="1"/>
</dbReference>
<evidence type="ECO:0000256" key="5">
    <source>
        <dbReference type="ARBA" id="ARBA00023136"/>
    </source>
</evidence>
<name>A0A372MFM8_9SPIR</name>
<keyword evidence="5" id="KW-0472">Membrane</keyword>
<dbReference type="Proteomes" id="UP000264002">
    <property type="component" value="Unassembled WGS sequence"/>
</dbReference>
<gene>
    <name evidence="9" type="ORF">DYP60_12005</name>
</gene>
<feature type="signal peptide" evidence="8">
    <location>
        <begin position="1"/>
        <end position="22"/>
    </location>
</feature>
<comment type="caution">
    <text evidence="9">The sequence shown here is derived from an EMBL/GenBank/DDBJ whole genome shotgun (WGS) entry which is preliminary data.</text>
</comment>
<evidence type="ECO:0000256" key="2">
    <source>
        <dbReference type="ARBA" id="ARBA00008520"/>
    </source>
</evidence>
<dbReference type="SUPFAM" id="SSF53850">
    <property type="entry name" value="Periplasmic binding protein-like II"/>
    <property type="match status" value="1"/>
</dbReference>
<keyword evidence="7" id="KW-0449">Lipoprotein</keyword>
<comment type="similarity">
    <text evidence="2">Belongs to the bacterial solute-binding protein 1 family.</text>
</comment>
<accession>A0A372MFM8</accession>
<dbReference type="PANTHER" id="PTHR43649:SF33">
    <property type="entry name" value="POLYGALACTURONAN_RHAMNOGALACTURONAN-BINDING PROTEIN YTCQ"/>
    <property type="match status" value="1"/>
</dbReference>
<reference evidence="9 10" key="2">
    <citation type="submission" date="2018-09" db="EMBL/GenBank/DDBJ databases">
        <title>Genome of Sphaerochaeta halotolerans strain 4-11.</title>
        <authorList>
            <person name="Nazina T.N."/>
            <person name="Sokolova D.S."/>
        </authorList>
    </citation>
    <scope>NUCLEOTIDE SEQUENCE [LARGE SCALE GENOMIC DNA]</scope>
    <source>
        <strain evidence="9 10">4-11</strain>
    </source>
</reference>
<evidence type="ECO:0000256" key="1">
    <source>
        <dbReference type="ARBA" id="ARBA00004418"/>
    </source>
</evidence>
<evidence type="ECO:0000256" key="3">
    <source>
        <dbReference type="ARBA" id="ARBA00022475"/>
    </source>
</evidence>
<dbReference type="EMBL" id="QUWK01000014">
    <property type="protein sequence ID" value="RFU93990.1"/>
    <property type="molecule type" value="Genomic_DNA"/>
</dbReference>
<dbReference type="InterPro" id="IPR006059">
    <property type="entry name" value="SBP"/>
</dbReference>
<dbReference type="GO" id="GO:0042597">
    <property type="term" value="C:periplasmic space"/>
    <property type="evidence" value="ECO:0007669"/>
    <property type="project" value="UniProtKB-SubCell"/>
</dbReference>
<dbReference type="InterPro" id="IPR050490">
    <property type="entry name" value="Bact_solute-bd_prot1"/>
</dbReference>
<proteinExistence type="inferred from homology"/>
<keyword evidence="10" id="KW-1185">Reference proteome</keyword>
<evidence type="ECO:0000313" key="9">
    <source>
        <dbReference type="EMBL" id="RFU93990.1"/>
    </source>
</evidence>
<keyword evidence="4 8" id="KW-0732">Signal</keyword>
<keyword evidence="3" id="KW-1003">Cell membrane</keyword>
<dbReference type="AlphaFoldDB" id="A0A372MFM8"/>
<evidence type="ECO:0000256" key="4">
    <source>
        <dbReference type="ARBA" id="ARBA00022729"/>
    </source>
</evidence>
<feature type="chain" id="PRO_5016721152" evidence="8">
    <location>
        <begin position="23"/>
        <end position="469"/>
    </location>
</feature>
<evidence type="ECO:0000256" key="8">
    <source>
        <dbReference type="SAM" id="SignalP"/>
    </source>
</evidence>
<protein>
    <submittedName>
        <fullName evidence="9">Extracellular solute-binding protein</fullName>
    </submittedName>
</protein>
<keyword evidence="6" id="KW-0564">Palmitate</keyword>
<comment type="subcellular location">
    <subcellularLocation>
        <location evidence="1">Periplasm</location>
    </subcellularLocation>
</comment>
<dbReference type="RefSeq" id="WP_117331254.1">
    <property type="nucleotide sequence ID" value="NZ_QUWK01000014.1"/>
</dbReference>
<evidence type="ECO:0000313" key="10">
    <source>
        <dbReference type="Proteomes" id="UP000264002"/>
    </source>
</evidence>
<dbReference type="PANTHER" id="PTHR43649">
    <property type="entry name" value="ARABINOSE-BINDING PROTEIN-RELATED"/>
    <property type="match status" value="1"/>
</dbReference>
<dbReference type="Pfam" id="PF01547">
    <property type="entry name" value="SBP_bac_1"/>
    <property type="match status" value="1"/>
</dbReference>
<organism evidence="9 10">
    <name type="scientific">Sphaerochaeta halotolerans</name>
    <dbReference type="NCBI Taxonomy" id="2293840"/>
    <lineage>
        <taxon>Bacteria</taxon>
        <taxon>Pseudomonadati</taxon>
        <taxon>Spirochaetota</taxon>
        <taxon>Spirochaetia</taxon>
        <taxon>Spirochaetales</taxon>
        <taxon>Sphaerochaetaceae</taxon>
        <taxon>Sphaerochaeta</taxon>
    </lineage>
</organism>